<dbReference type="AlphaFoldDB" id="A0A4Q0ZB49"/>
<keyword evidence="1" id="KW-0472">Membrane</keyword>
<keyword evidence="1" id="KW-0812">Transmembrane</keyword>
<evidence type="ECO:0000313" key="3">
    <source>
        <dbReference type="Proteomes" id="UP000290870"/>
    </source>
</evidence>
<sequence length="74" mass="8360">MNYNIIIVISIVICAIISLFISYYLALLIVGENSGFFKAVQLIIAVISMTTFYAPIKHILIKFMNLNEDESESK</sequence>
<organism evidence="2 3">
    <name type="scientific">Arcobacter cloacae</name>
    <dbReference type="NCBI Taxonomy" id="1054034"/>
    <lineage>
        <taxon>Bacteria</taxon>
        <taxon>Pseudomonadati</taxon>
        <taxon>Campylobacterota</taxon>
        <taxon>Epsilonproteobacteria</taxon>
        <taxon>Campylobacterales</taxon>
        <taxon>Arcobacteraceae</taxon>
        <taxon>Arcobacter</taxon>
    </lineage>
</organism>
<protein>
    <submittedName>
        <fullName evidence="2">Uncharacterized protein</fullName>
    </submittedName>
</protein>
<accession>A0A4Q0ZB49</accession>
<evidence type="ECO:0000313" key="2">
    <source>
        <dbReference type="EMBL" id="RXJ83493.1"/>
    </source>
</evidence>
<dbReference type="Proteomes" id="UP000290870">
    <property type="component" value="Unassembled WGS sequence"/>
</dbReference>
<feature type="transmembrane region" description="Helical" evidence="1">
    <location>
        <begin position="36"/>
        <end position="56"/>
    </location>
</feature>
<dbReference type="OrthoDB" id="5349044at2"/>
<dbReference type="RefSeq" id="WP_128987101.1">
    <property type="nucleotide sequence ID" value="NZ_PDJZ01000011.1"/>
</dbReference>
<name>A0A4Q0ZB49_9BACT</name>
<proteinExistence type="predicted"/>
<keyword evidence="1" id="KW-1133">Transmembrane helix</keyword>
<comment type="caution">
    <text evidence="2">The sequence shown here is derived from an EMBL/GenBank/DDBJ whole genome shotgun (WGS) entry which is preliminary data.</text>
</comment>
<dbReference type="EMBL" id="PDJZ01000011">
    <property type="protein sequence ID" value="RXJ83493.1"/>
    <property type="molecule type" value="Genomic_DNA"/>
</dbReference>
<feature type="transmembrane region" description="Helical" evidence="1">
    <location>
        <begin position="7"/>
        <end position="30"/>
    </location>
</feature>
<evidence type="ECO:0000256" key="1">
    <source>
        <dbReference type="SAM" id="Phobius"/>
    </source>
</evidence>
<reference evidence="2 3" key="1">
    <citation type="submission" date="2017-10" db="EMBL/GenBank/DDBJ databases">
        <title>Genomics of the genus Arcobacter.</title>
        <authorList>
            <person name="Perez-Cataluna A."/>
            <person name="Figueras M.J."/>
        </authorList>
    </citation>
    <scope>NUCLEOTIDE SEQUENCE [LARGE SCALE GENOMIC DNA]</scope>
    <source>
        <strain evidence="2 3">F26</strain>
    </source>
</reference>
<gene>
    <name evidence="2" type="ORF">CRU90_09770</name>
</gene>